<dbReference type="Gene3D" id="3.40.50.2020">
    <property type="match status" value="1"/>
</dbReference>
<sequence length="176" mass="20171">MTDLNITWSEYHHKIETLAVKVYQSNWQFNQIICLAKGGLRVGDILCRLYDVPLAILSTASYGGEDNRDRGKIKFSQHISTIEPLGDRILLVDDLVDSGISLAESVKWLQTNYGENITDLRTAVIWYKSVSVKIPNYYVDYLSNSPWINQPFEKYEKTSISGLAREFCEDKVKQID</sequence>
<evidence type="ECO:0000259" key="3">
    <source>
        <dbReference type="Pfam" id="PF00156"/>
    </source>
</evidence>
<accession>A0A964BNK2</accession>
<organism evidence="4 5">
    <name type="scientific">Waterburya agarophytonicola KI4</name>
    <dbReference type="NCBI Taxonomy" id="2874699"/>
    <lineage>
        <taxon>Bacteria</taxon>
        <taxon>Bacillati</taxon>
        <taxon>Cyanobacteriota</taxon>
        <taxon>Cyanophyceae</taxon>
        <taxon>Pleurocapsales</taxon>
        <taxon>Hyellaceae</taxon>
        <taxon>Waterburya</taxon>
        <taxon>Waterburya agarophytonicola</taxon>
    </lineage>
</organism>
<comment type="caution">
    <text evidence="4">The sequence shown here is derived from an EMBL/GenBank/DDBJ whole genome shotgun (WGS) entry which is preliminary data.</text>
</comment>
<protein>
    <submittedName>
        <fullName evidence="4">Phosphoribosyltransferase</fullName>
    </submittedName>
</protein>
<name>A0A964BNK2_9CYAN</name>
<dbReference type="GO" id="GO:0016757">
    <property type="term" value="F:glycosyltransferase activity"/>
    <property type="evidence" value="ECO:0007669"/>
    <property type="project" value="UniProtKB-KW"/>
</dbReference>
<dbReference type="PANTHER" id="PTHR43363:SF1">
    <property type="entry name" value="HYPOXANTHINE-GUANINE PHOSPHORIBOSYLTRANSFERASE"/>
    <property type="match status" value="1"/>
</dbReference>
<keyword evidence="2" id="KW-0808">Transferase</keyword>
<dbReference type="RefSeq" id="WP_229638509.1">
    <property type="nucleotide sequence ID" value="NZ_JADWDC010000001.1"/>
</dbReference>
<dbReference type="InterPro" id="IPR000836">
    <property type="entry name" value="PRTase_dom"/>
</dbReference>
<gene>
    <name evidence="4" type="ORF">I4641_00330</name>
</gene>
<dbReference type="EMBL" id="JADWDC010000001">
    <property type="protein sequence ID" value="MCC0175427.1"/>
    <property type="molecule type" value="Genomic_DNA"/>
</dbReference>
<dbReference type="Proteomes" id="UP000729733">
    <property type="component" value="Unassembled WGS sequence"/>
</dbReference>
<reference evidence="4" key="1">
    <citation type="journal article" date="2021" name="Antonie Van Leeuwenhoek">
        <title>Draft genome and description of Waterburya agarophytonicola gen. nov. sp. nov. (Pleurocapsales, Cyanobacteria): a seaweed symbiont.</title>
        <authorList>
            <person name="Bonthond G."/>
            <person name="Shalygin S."/>
            <person name="Bayer T."/>
            <person name="Weinberger F."/>
        </authorList>
    </citation>
    <scope>NUCLEOTIDE SEQUENCE</scope>
    <source>
        <strain evidence="4">KI4</strain>
    </source>
</reference>
<keyword evidence="5" id="KW-1185">Reference proteome</keyword>
<dbReference type="InterPro" id="IPR029057">
    <property type="entry name" value="PRTase-like"/>
</dbReference>
<dbReference type="Pfam" id="PF00156">
    <property type="entry name" value="Pribosyltran"/>
    <property type="match status" value="1"/>
</dbReference>
<evidence type="ECO:0000313" key="4">
    <source>
        <dbReference type="EMBL" id="MCC0175427.1"/>
    </source>
</evidence>
<evidence type="ECO:0000313" key="5">
    <source>
        <dbReference type="Proteomes" id="UP000729733"/>
    </source>
</evidence>
<keyword evidence="1 4" id="KW-0328">Glycosyltransferase</keyword>
<dbReference type="CDD" id="cd06223">
    <property type="entry name" value="PRTases_typeI"/>
    <property type="match status" value="1"/>
</dbReference>
<evidence type="ECO:0000256" key="2">
    <source>
        <dbReference type="ARBA" id="ARBA00022679"/>
    </source>
</evidence>
<dbReference type="PANTHER" id="PTHR43363">
    <property type="entry name" value="HYPOXANTHINE PHOSPHORIBOSYLTRANSFERASE"/>
    <property type="match status" value="1"/>
</dbReference>
<evidence type="ECO:0000256" key="1">
    <source>
        <dbReference type="ARBA" id="ARBA00022676"/>
    </source>
</evidence>
<proteinExistence type="predicted"/>
<feature type="domain" description="Phosphoribosyltransferase" evidence="3">
    <location>
        <begin position="8"/>
        <end position="153"/>
    </location>
</feature>
<dbReference type="AlphaFoldDB" id="A0A964BNK2"/>
<dbReference type="SUPFAM" id="SSF53271">
    <property type="entry name" value="PRTase-like"/>
    <property type="match status" value="1"/>
</dbReference>